<keyword evidence="3" id="KW-0812">Transmembrane</keyword>
<evidence type="ECO:0000256" key="7">
    <source>
        <dbReference type="ARBA" id="ARBA00023136"/>
    </source>
</evidence>
<evidence type="ECO:0000256" key="2">
    <source>
        <dbReference type="ARBA" id="ARBA00006771"/>
    </source>
</evidence>
<keyword evidence="5" id="KW-1133">Transmembrane helix</keyword>
<evidence type="ECO:0000256" key="6">
    <source>
        <dbReference type="ARBA" id="ARBA00023128"/>
    </source>
</evidence>
<evidence type="ECO:0000313" key="8">
    <source>
        <dbReference type="EMBL" id="ENN72830.1"/>
    </source>
</evidence>
<accession>N6TU77</accession>
<evidence type="ECO:0000256" key="1">
    <source>
        <dbReference type="ARBA" id="ARBA00004434"/>
    </source>
</evidence>
<evidence type="ECO:0000313" key="11">
    <source>
        <dbReference type="Proteomes" id="UP000019118"/>
    </source>
</evidence>
<dbReference type="Proteomes" id="UP000019118">
    <property type="component" value="Unassembled WGS sequence"/>
</dbReference>
<dbReference type="EMBL" id="KB741211">
    <property type="protein sequence ID" value="ENN72830.1"/>
    <property type="molecule type" value="Genomic_DNA"/>
</dbReference>
<reference evidence="10" key="2">
    <citation type="submission" date="2024-08" db="UniProtKB">
        <authorList>
            <consortium name="EnsemblMetazoa"/>
        </authorList>
    </citation>
    <scope>IDENTIFICATION</scope>
</reference>
<dbReference type="HOGENOM" id="CLU_1095241_0_0_1"/>
<comment type="subcellular location">
    <subcellularLocation>
        <location evidence="1">Mitochondrion inner membrane</location>
        <topology evidence="1">Single-pass membrane protein</topology>
    </subcellularLocation>
</comment>
<dbReference type="KEGG" id="dpa:109542704"/>
<evidence type="ECO:0000313" key="9">
    <source>
        <dbReference type="EMBL" id="ERL92175.1"/>
    </source>
</evidence>
<proteinExistence type="inferred from homology"/>
<dbReference type="GO" id="GO:0061617">
    <property type="term" value="C:MICOS complex"/>
    <property type="evidence" value="ECO:0007669"/>
    <property type="project" value="TreeGrafter"/>
</dbReference>
<feature type="non-terminal residue" evidence="8">
    <location>
        <position position="1"/>
    </location>
</feature>
<keyword evidence="6" id="KW-0496">Mitochondrion</keyword>
<keyword evidence="4" id="KW-0999">Mitochondrion inner membrane</keyword>
<dbReference type="GO" id="GO:0042407">
    <property type="term" value="P:cristae formation"/>
    <property type="evidence" value="ECO:0007669"/>
    <property type="project" value="TreeGrafter"/>
</dbReference>
<evidence type="ECO:0000256" key="4">
    <source>
        <dbReference type="ARBA" id="ARBA00022792"/>
    </source>
</evidence>
<name>N6TU77_DENPD</name>
<organism evidence="8">
    <name type="scientific">Dendroctonus ponderosae</name>
    <name type="common">Mountain pine beetle</name>
    <dbReference type="NCBI Taxonomy" id="77166"/>
    <lineage>
        <taxon>Eukaryota</taxon>
        <taxon>Metazoa</taxon>
        <taxon>Ecdysozoa</taxon>
        <taxon>Arthropoda</taxon>
        <taxon>Hexapoda</taxon>
        <taxon>Insecta</taxon>
        <taxon>Pterygota</taxon>
        <taxon>Neoptera</taxon>
        <taxon>Endopterygota</taxon>
        <taxon>Coleoptera</taxon>
        <taxon>Polyphaga</taxon>
        <taxon>Cucujiformia</taxon>
        <taxon>Curculionidae</taxon>
        <taxon>Scolytinae</taxon>
        <taxon>Dendroctonus</taxon>
    </lineage>
</organism>
<sequence>MSDCGKPEEKCLKKSNILVYQQPSGQRTERKRDDCKGRVKIPLCKPQPKPIRVCTGADLRKMCSPKVCPCEPSKKKPFGILRVLGSNSSIIFHQFAMSFQLKIPTVAGFGFKSALAAAAVYITYDMGIWGSTEETQNLYGNACTLFGQPQPKKNSKWDPPSCEAESGFFSKPNYKPYDYCQDPPIRAEESFLKFKHMWNRSVSYIFHGIANFPGNLTGKDSKLKPDEEATKPKECISYKQLSDAELEKIKSIYK</sequence>
<keyword evidence="11" id="KW-1185">Reference proteome</keyword>
<dbReference type="EnsemblMetazoa" id="XM_019912037.1">
    <property type="protein sequence ID" value="XP_019767596.1"/>
    <property type="gene ID" value="LOC109542704"/>
</dbReference>
<dbReference type="Proteomes" id="UP000030742">
    <property type="component" value="Unassembled WGS sequence"/>
</dbReference>
<dbReference type="OMA" id="YDMGIWG"/>
<evidence type="ECO:0000313" key="10">
    <source>
        <dbReference type="EnsemblMetazoa" id="XP_019767596.1"/>
    </source>
</evidence>
<dbReference type="AlphaFoldDB" id="N6TU77"/>
<evidence type="ECO:0000256" key="3">
    <source>
        <dbReference type="ARBA" id="ARBA00022692"/>
    </source>
</evidence>
<keyword evidence="7" id="KW-0472">Membrane</keyword>
<evidence type="ECO:0000256" key="5">
    <source>
        <dbReference type="ARBA" id="ARBA00022989"/>
    </source>
</evidence>
<dbReference type="OrthoDB" id="5948578at2759"/>
<dbReference type="EMBL" id="KB632313">
    <property type="protein sequence ID" value="ERL92175.1"/>
    <property type="molecule type" value="Genomic_DNA"/>
</dbReference>
<dbReference type="PANTHER" id="PTHR31816">
    <property type="entry name" value="MICOS COMPLEX SUBUNIT MIC13"/>
    <property type="match status" value="1"/>
</dbReference>
<dbReference type="GO" id="GO:0044284">
    <property type="term" value="C:mitochondrial crista junction"/>
    <property type="evidence" value="ECO:0007669"/>
    <property type="project" value="TreeGrafter"/>
</dbReference>
<protein>
    <submittedName>
        <fullName evidence="8 10">Uncharacterized protein</fullName>
    </submittedName>
</protein>
<dbReference type="PANTHER" id="PTHR31816:SF3">
    <property type="entry name" value="MICOS COMPLEX SUBUNIT MIC13"/>
    <property type="match status" value="1"/>
</dbReference>
<gene>
    <name evidence="10" type="primary">109542704</name>
    <name evidence="9" type="ORF">D910_09495</name>
    <name evidence="8" type="ORF">YQE_10633</name>
</gene>
<reference evidence="11 12" key="1">
    <citation type="journal article" date="2013" name="Genome Biol.">
        <title>Draft genome of the mountain pine beetle, Dendroctonus ponderosae Hopkins, a major forest pest.</title>
        <authorList>
            <person name="Keeling C.I."/>
            <person name="Yuen M.M."/>
            <person name="Liao N.Y."/>
            <person name="Docking T.R."/>
            <person name="Chan S.K."/>
            <person name="Taylor G.A."/>
            <person name="Palmquist D.L."/>
            <person name="Jackman S.D."/>
            <person name="Nguyen A."/>
            <person name="Li M."/>
            <person name="Henderson H."/>
            <person name="Janes J.K."/>
            <person name="Zhao Y."/>
            <person name="Pandoh P."/>
            <person name="Moore R."/>
            <person name="Sperling F.A."/>
            <person name="Huber D.P."/>
            <person name="Birol I."/>
            <person name="Jones S.J."/>
            <person name="Bohlmann J."/>
        </authorList>
    </citation>
    <scope>NUCLEOTIDE SEQUENCE</scope>
</reference>
<comment type="similarity">
    <text evidence="2">Belongs to the MICOS complex subunit Mic13 family.</text>
</comment>
<evidence type="ECO:0000313" key="12">
    <source>
        <dbReference type="Proteomes" id="UP000030742"/>
    </source>
</evidence>
<dbReference type="InterPro" id="IPR026769">
    <property type="entry name" value="Mic13"/>
</dbReference>